<evidence type="ECO:0000256" key="5">
    <source>
        <dbReference type="ARBA" id="ARBA00022597"/>
    </source>
</evidence>
<dbReference type="RefSeq" id="WP_135109694.1">
    <property type="nucleotide sequence ID" value="NZ_SRHY01000008.1"/>
</dbReference>
<dbReference type="CDD" id="cd06261">
    <property type="entry name" value="TM_PBP2"/>
    <property type="match status" value="1"/>
</dbReference>
<sequence length="271" mass="29975">MKKITSGGLTLLTYVIAILFFFPILWIFITGFKTESEAINIPPSLFFKPSLENFQIVWEAGIGGFFANSVFVTLASTVIALLLGVPAAYALALLKVKHKDDILFWIISTRFLPIAGIIIPLYLLFKNVNLLDSLLALILLYAGMNIPLIIWMMRSFFNDVSFEIIEATQVDGASGLQAFFQVVLLLVRPGLVSTALLSMVFAWNEFFFAVSLSYTNAATLPVYMASYMTQEGLFWAKMSAAASISILPVIILGWFTQRQLVRGLTMGAVKG</sequence>
<dbReference type="SUPFAM" id="SSF161098">
    <property type="entry name" value="MetI-like"/>
    <property type="match status" value="1"/>
</dbReference>
<reference evidence="11 12" key="1">
    <citation type="submission" date="2019-03" db="EMBL/GenBank/DDBJ databases">
        <title>Genome sequence of Lentibacillus salicampi ATCC BAA-719.</title>
        <authorList>
            <person name="Maclea K.S."/>
            <person name="Simoes Junior M."/>
        </authorList>
    </citation>
    <scope>NUCLEOTIDE SEQUENCE [LARGE SCALE GENOMIC DNA]</scope>
    <source>
        <strain evidence="11 12">ATCC BAA-719</strain>
    </source>
</reference>
<dbReference type="Proteomes" id="UP000298484">
    <property type="component" value="Unassembled WGS sequence"/>
</dbReference>
<accession>A0A4Y9AFY1</accession>
<evidence type="ECO:0000256" key="8">
    <source>
        <dbReference type="ARBA" id="ARBA00023136"/>
    </source>
</evidence>
<feature type="transmembrane region" description="Helical" evidence="9">
    <location>
        <begin position="65"/>
        <end position="90"/>
    </location>
</feature>
<keyword evidence="8 9" id="KW-0472">Membrane</keyword>
<keyword evidence="3 9" id="KW-0813">Transport</keyword>
<comment type="caution">
    <text evidence="11">The sequence shown here is derived from an EMBL/GenBank/DDBJ whole genome shotgun (WGS) entry which is preliminary data.</text>
</comment>
<feature type="transmembrane region" description="Helical" evidence="9">
    <location>
        <begin position="135"/>
        <end position="157"/>
    </location>
</feature>
<keyword evidence="12" id="KW-1185">Reference proteome</keyword>
<dbReference type="OrthoDB" id="9810086at2"/>
<proteinExistence type="inferred from homology"/>
<feature type="domain" description="ABC transmembrane type-1" evidence="10">
    <location>
        <begin position="66"/>
        <end position="256"/>
    </location>
</feature>
<dbReference type="AlphaFoldDB" id="A0A4Y9AFY1"/>
<evidence type="ECO:0000256" key="3">
    <source>
        <dbReference type="ARBA" id="ARBA00022448"/>
    </source>
</evidence>
<evidence type="ECO:0000256" key="6">
    <source>
        <dbReference type="ARBA" id="ARBA00022692"/>
    </source>
</evidence>
<feature type="transmembrane region" description="Helical" evidence="9">
    <location>
        <begin position="178"/>
        <end position="203"/>
    </location>
</feature>
<comment type="subcellular location">
    <subcellularLocation>
        <location evidence="1 9">Cell membrane</location>
        <topology evidence="1 9">Multi-pass membrane protein</topology>
    </subcellularLocation>
</comment>
<dbReference type="Gene3D" id="1.10.3720.10">
    <property type="entry name" value="MetI-like"/>
    <property type="match status" value="1"/>
</dbReference>
<gene>
    <name evidence="11" type="ORF">E4U82_08100</name>
</gene>
<dbReference type="Pfam" id="PF00528">
    <property type="entry name" value="BPD_transp_1"/>
    <property type="match status" value="1"/>
</dbReference>
<protein>
    <submittedName>
        <fullName evidence="11">Carbohydrate ABC transporter permease</fullName>
    </submittedName>
</protein>
<keyword evidence="7 9" id="KW-1133">Transmembrane helix</keyword>
<comment type="similarity">
    <text evidence="2">Belongs to the binding-protein-dependent transport system permease family. MalFG subfamily.</text>
</comment>
<dbReference type="InterPro" id="IPR050901">
    <property type="entry name" value="BP-dep_ABC_trans_perm"/>
</dbReference>
<evidence type="ECO:0000313" key="12">
    <source>
        <dbReference type="Proteomes" id="UP000298484"/>
    </source>
</evidence>
<dbReference type="GO" id="GO:0055085">
    <property type="term" value="P:transmembrane transport"/>
    <property type="evidence" value="ECO:0007669"/>
    <property type="project" value="InterPro"/>
</dbReference>
<dbReference type="GO" id="GO:0005886">
    <property type="term" value="C:plasma membrane"/>
    <property type="evidence" value="ECO:0007669"/>
    <property type="project" value="UniProtKB-SubCell"/>
</dbReference>
<dbReference type="PANTHER" id="PTHR32243:SF50">
    <property type="entry name" value="MALTOSE_MALTODEXTRIN TRANSPORT SYSTEM PERMEASE PROTEIN MALG"/>
    <property type="match status" value="1"/>
</dbReference>
<name>A0A4Y9AFY1_9BACI</name>
<evidence type="ECO:0000256" key="1">
    <source>
        <dbReference type="ARBA" id="ARBA00004651"/>
    </source>
</evidence>
<evidence type="ECO:0000256" key="4">
    <source>
        <dbReference type="ARBA" id="ARBA00022475"/>
    </source>
</evidence>
<evidence type="ECO:0000256" key="9">
    <source>
        <dbReference type="RuleBase" id="RU363032"/>
    </source>
</evidence>
<organism evidence="11 12">
    <name type="scientific">Lentibacillus salicampi</name>
    <dbReference type="NCBI Taxonomy" id="175306"/>
    <lineage>
        <taxon>Bacteria</taxon>
        <taxon>Bacillati</taxon>
        <taxon>Bacillota</taxon>
        <taxon>Bacilli</taxon>
        <taxon>Bacillales</taxon>
        <taxon>Bacillaceae</taxon>
        <taxon>Lentibacillus</taxon>
    </lineage>
</organism>
<dbReference type="EMBL" id="SRHY01000008">
    <property type="protein sequence ID" value="TFJ93284.1"/>
    <property type="molecule type" value="Genomic_DNA"/>
</dbReference>
<keyword evidence="6 9" id="KW-0812">Transmembrane</keyword>
<evidence type="ECO:0000259" key="10">
    <source>
        <dbReference type="PROSITE" id="PS50928"/>
    </source>
</evidence>
<dbReference type="InterPro" id="IPR035906">
    <property type="entry name" value="MetI-like_sf"/>
</dbReference>
<evidence type="ECO:0000256" key="2">
    <source>
        <dbReference type="ARBA" id="ARBA00009047"/>
    </source>
</evidence>
<evidence type="ECO:0000313" key="11">
    <source>
        <dbReference type="EMBL" id="TFJ93284.1"/>
    </source>
</evidence>
<feature type="transmembrane region" description="Helical" evidence="9">
    <location>
        <begin position="7"/>
        <end position="29"/>
    </location>
</feature>
<keyword evidence="5" id="KW-0762">Sugar transport</keyword>
<evidence type="ECO:0000256" key="7">
    <source>
        <dbReference type="ARBA" id="ARBA00022989"/>
    </source>
</evidence>
<dbReference type="InterPro" id="IPR000515">
    <property type="entry name" value="MetI-like"/>
</dbReference>
<feature type="transmembrane region" description="Helical" evidence="9">
    <location>
        <begin position="234"/>
        <end position="256"/>
    </location>
</feature>
<feature type="transmembrane region" description="Helical" evidence="9">
    <location>
        <begin position="102"/>
        <end position="123"/>
    </location>
</feature>
<dbReference type="PANTHER" id="PTHR32243">
    <property type="entry name" value="MALTOSE TRANSPORT SYSTEM PERMEASE-RELATED"/>
    <property type="match status" value="1"/>
</dbReference>
<keyword evidence="4" id="KW-1003">Cell membrane</keyword>
<dbReference type="PROSITE" id="PS50928">
    <property type="entry name" value="ABC_TM1"/>
    <property type="match status" value="1"/>
</dbReference>